<dbReference type="EMBL" id="JACJSG010000037">
    <property type="protein sequence ID" value="MBD2503594.1"/>
    <property type="molecule type" value="Genomic_DNA"/>
</dbReference>
<comment type="caution">
    <text evidence="2">The sequence shown here is derived from an EMBL/GenBank/DDBJ whole genome shotgun (WGS) entry which is preliminary data.</text>
</comment>
<dbReference type="InterPro" id="IPR025375">
    <property type="entry name" value="DUF4365"/>
</dbReference>
<name>A0ABR8D8X2_9NOST</name>
<dbReference type="Pfam" id="PF14280">
    <property type="entry name" value="DUF4365"/>
    <property type="match status" value="1"/>
</dbReference>
<feature type="domain" description="DUF4365" evidence="1">
    <location>
        <begin position="8"/>
        <end position="157"/>
    </location>
</feature>
<dbReference type="Proteomes" id="UP000661112">
    <property type="component" value="Unassembled WGS sequence"/>
</dbReference>
<reference evidence="2 3" key="1">
    <citation type="journal article" date="2020" name="ISME J.">
        <title>Comparative genomics reveals insights into cyanobacterial evolution and habitat adaptation.</title>
        <authorList>
            <person name="Chen M.Y."/>
            <person name="Teng W.K."/>
            <person name="Zhao L."/>
            <person name="Hu C.X."/>
            <person name="Zhou Y.K."/>
            <person name="Han B.P."/>
            <person name="Song L.R."/>
            <person name="Shu W.S."/>
        </authorList>
    </citation>
    <scope>NUCLEOTIDE SEQUENCE [LARGE SCALE GENOMIC DNA]</scope>
    <source>
        <strain evidence="2 3">FACHB-119</strain>
    </source>
</reference>
<evidence type="ECO:0000313" key="2">
    <source>
        <dbReference type="EMBL" id="MBD2503594.1"/>
    </source>
</evidence>
<protein>
    <submittedName>
        <fullName evidence="2">DUF4365 domain-containing protein</fullName>
    </submittedName>
</protein>
<organism evidence="2 3">
    <name type="scientific">Anabaena azotica FACHB-119</name>
    <dbReference type="NCBI Taxonomy" id="947527"/>
    <lineage>
        <taxon>Bacteria</taxon>
        <taxon>Bacillati</taxon>
        <taxon>Cyanobacteriota</taxon>
        <taxon>Cyanophyceae</taxon>
        <taxon>Nostocales</taxon>
        <taxon>Nostocaceae</taxon>
        <taxon>Anabaena</taxon>
        <taxon>Anabaena azotica</taxon>
    </lineage>
</organism>
<evidence type="ECO:0000313" key="3">
    <source>
        <dbReference type="Proteomes" id="UP000661112"/>
    </source>
</evidence>
<accession>A0ABR8D8X2</accession>
<evidence type="ECO:0000259" key="1">
    <source>
        <dbReference type="Pfam" id="PF14280"/>
    </source>
</evidence>
<keyword evidence="3" id="KW-1185">Reference proteome</keyword>
<gene>
    <name evidence="2" type="ORF">H6G83_23800</name>
</gene>
<proteinExistence type="predicted"/>
<sequence>MDINQQKEQFSNAYLQAITSVAGYSLYKPAVDDDSVDWGIAATGIMGRIRAPRLELQLKSTSRDVKNDNAIRYPLKLKNYNDLRMADFAVPRILIVVLLPNNLDEWVQQSEQELCMRYCGYWLSLRRLPEVQNTSNLTVTLPRNNQFTVAVLKSIMQGIGQGIEP</sequence>